<dbReference type="SUPFAM" id="SSF53822">
    <property type="entry name" value="Periplasmic binding protein-like I"/>
    <property type="match status" value="1"/>
</dbReference>
<dbReference type="PANTHER" id="PTHR30146:SF24">
    <property type="entry name" value="XYLOSE OPERON REGULATORY PROTEIN"/>
    <property type="match status" value="1"/>
</dbReference>
<evidence type="ECO:0000256" key="2">
    <source>
        <dbReference type="ARBA" id="ARBA00023125"/>
    </source>
</evidence>
<evidence type="ECO:0000256" key="1">
    <source>
        <dbReference type="ARBA" id="ARBA00023015"/>
    </source>
</evidence>
<evidence type="ECO:0000259" key="4">
    <source>
        <dbReference type="PROSITE" id="PS01124"/>
    </source>
</evidence>
<proteinExistence type="predicted"/>
<dbReference type="Pfam" id="PF22177">
    <property type="entry name" value="PBP1_XylR"/>
    <property type="match status" value="1"/>
</dbReference>
<keyword evidence="3" id="KW-0804">Transcription</keyword>
<keyword evidence="6" id="KW-1185">Reference proteome</keyword>
<dbReference type="InterPro" id="IPR018060">
    <property type="entry name" value="HTH_AraC"/>
</dbReference>
<dbReference type="CDD" id="cd01543">
    <property type="entry name" value="PBP1_XylR"/>
    <property type="match status" value="1"/>
</dbReference>
<dbReference type="Proteomes" id="UP001216907">
    <property type="component" value="Unassembled WGS sequence"/>
</dbReference>
<dbReference type="InterPro" id="IPR054031">
    <property type="entry name" value="XylR_PBP1"/>
</dbReference>
<dbReference type="InterPro" id="IPR028082">
    <property type="entry name" value="Peripla_BP_I"/>
</dbReference>
<comment type="caution">
    <text evidence="5">The sequence shown here is derived from an EMBL/GenBank/DDBJ whole genome shotgun (WGS) entry which is preliminary data.</text>
</comment>
<keyword evidence="1" id="KW-0805">Transcription regulation</keyword>
<evidence type="ECO:0000256" key="3">
    <source>
        <dbReference type="ARBA" id="ARBA00023163"/>
    </source>
</evidence>
<dbReference type="EMBL" id="JARRAG010000002">
    <property type="protein sequence ID" value="MDG3007784.1"/>
    <property type="molecule type" value="Genomic_DNA"/>
</dbReference>
<dbReference type="SMART" id="SM00342">
    <property type="entry name" value="HTH_ARAC"/>
    <property type="match status" value="1"/>
</dbReference>
<dbReference type="InterPro" id="IPR009057">
    <property type="entry name" value="Homeodomain-like_sf"/>
</dbReference>
<accession>A0ABT6FJU9</accession>
<dbReference type="PROSITE" id="PS01124">
    <property type="entry name" value="HTH_ARAC_FAMILY_2"/>
    <property type="match status" value="1"/>
</dbReference>
<dbReference type="Gene3D" id="1.10.10.60">
    <property type="entry name" value="Homeodomain-like"/>
    <property type="match status" value="1"/>
</dbReference>
<evidence type="ECO:0000313" key="5">
    <source>
        <dbReference type="EMBL" id="MDG3007784.1"/>
    </source>
</evidence>
<dbReference type="Pfam" id="PF12833">
    <property type="entry name" value="HTH_18"/>
    <property type="match status" value="1"/>
</dbReference>
<name>A0ABT6FJU9_9BACT</name>
<gene>
    <name evidence="5" type="ORF">PZE19_28815</name>
</gene>
<dbReference type="PANTHER" id="PTHR30146">
    <property type="entry name" value="LACI-RELATED TRANSCRIPTIONAL REPRESSOR"/>
    <property type="match status" value="1"/>
</dbReference>
<organism evidence="5 6">
    <name type="scientific">Paludisphaera mucosa</name>
    <dbReference type="NCBI Taxonomy" id="3030827"/>
    <lineage>
        <taxon>Bacteria</taxon>
        <taxon>Pseudomonadati</taxon>
        <taxon>Planctomycetota</taxon>
        <taxon>Planctomycetia</taxon>
        <taxon>Isosphaerales</taxon>
        <taxon>Isosphaeraceae</taxon>
        <taxon>Paludisphaera</taxon>
    </lineage>
</organism>
<keyword evidence="2 5" id="KW-0238">DNA-binding</keyword>
<dbReference type="RefSeq" id="WP_277864056.1">
    <property type="nucleotide sequence ID" value="NZ_JARRAG010000002.1"/>
</dbReference>
<protein>
    <submittedName>
        <fullName evidence="5">DNA-binding transcriptional regulator</fullName>
    </submittedName>
</protein>
<dbReference type="Gene3D" id="3.40.50.2300">
    <property type="match status" value="2"/>
</dbReference>
<dbReference type="GO" id="GO:0003677">
    <property type="term" value="F:DNA binding"/>
    <property type="evidence" value="ECO:0007669"/>
    <property type="project" value="UniProtKB-KW"/>
</dbReference>
<dbReference type="Pfam" id="PF13377">
    <property type="entry name" value="Peripla_BP_3"/>
    <property type="match status" value="1"/>
</dbReference>
<dbReference type="InterPro" id="IPR046335">
    <property type="entry name" value="LacI/GalR-like_sensor"/>
</dbReference>
<dbReference type="SUPFAM" id="SSF46689">
    <property type="entry name" value="Homeodomain-like"/>
    <property type="match status" value="2"/>
</dbReference>
<reference evidence="5 6" key="1">
    <citation type="submission" date="2023-03" db="EMBL/GenBank/DDBJ databases">
        <title>Paludisphaera mucosa sp. nov. a novel planctomycete from northern fen.</title>
        <authorList>
            <person name="Ivanova A."/>
        </authorList>
    </citation>
    <scope>NUCLEOTIDE SEQUENCE [LARGE SCALE GENOMIC DNA]</scope>
    <source>
        <strain evidence="5 6">Pla2</strain>
    </source>
</reference>
<sequence length="386" mass="42460">MAVLVETSMAYGREMIHGVAQYLQENEPWTIFFEHRSLQDPAPPWLADWRGDGIITRMAPQLSEVVLKSGIPTVDVDDQGPKSPMPNIQSDHEAIGALALAHLRQQGCERFAFVGHPHFGWSVRRRDGFVAAARAAGRRCDEYYSENPVSWGHQQASWEAETEKLASWLGGLPKPLGVMACNDFVGVQALDACRRAGLAVPDDVAIIGVDNDVLACELAYPPLTSIIPACRRIGYEAAALLDVLMKRGRPCRERLDVPPLGVAVRHSTDITKKVGDPLVAKALRLIRERACDNLCVEDVLAHVGVSRSALQRRFRATLNRTVHDAIAEARLRLAKQLLVETDLPLPDVAHRSGFAHAEYMSAAFRLATGSAPGAFRRENRKPHAQA</sequence>
<evidence type="ECO:0000313" key="6">
    <source>
        <dbReference type="Proteomes" id="UP001216907"/>
    </source>
</evidence>
<feature type="domain" description="HTH araC/xylS-type" evidence="4">
    <location>
        <begin position="280"/>
        <end position="378"/>
    </location>
</feature>